<keyword evidence="8" id="KW-1185">Reference proteome</keyword>
<dbReference type="Proteomes" id="UP000190774">
    <property type="component" value="Unassembled WGS sequence"/>
</dbReference>
<dbReference type="GO" id="GO:0003677">
    <property type="term" value="F:DNA binding"/>
    <property type="evidence" value="ECO:0007669"/>
    <property type="project" value="UniProtKB-KW"/>
</dbReference>
<dbReference type="InterPro" id="IPR000847">
    <property type="entry name" value="LysR_HTH_N"/>
</dbReference>
<organism evidence="7 8">
    <name type="scientific">Prosthecobacter debontii</name>
    <dbReference type="NCBI Taxonomy" id="48467"/>
    <lineage>
        <taxon>Bacteria</taxon>
        <taxon>Pseudomonadati</taxon>
        <taxon>Verrucomicrobiota</taxon>
        <taxon>Verrucomicrobiia</taxon>
        <taxon>Verrucomicrobiales</taxon>
        <taxon>Verrucomicrobiaceae</taxon>
        <taxon>Prosthecobacter</taxon>
    </lineage>
</organism>
<dbReference type="AlphaFoldDB" id="A0A1T4WFD3"/>
<dbReference type="InterPro" id="IPR036388">
    <property type="entry name" value="WH-like_DNA-bd_sf"/>
</dbReference>
<dbReference type="GO" id="GO:2000142">
    <property type="term" value="P:regulation of DNA-templated transcription initiation"/>
    <property type="evidence" value="ECO:0007669"/>
    <property type="project" value="TreeGrafter"/>
</dbReference>
<dbReference type="Pfam" id="PF00126">
    <property type="entry name" value="HTH_1"/>
    <property type="match status" value="1"/>
</dbReference>
<dbReference type="SUPFAM" id="SSF53850">
    <property type="entry name" value="Periplasmic binding protein-like II"/>
    <property type="match status" value="1"/>
</dbReference>
<keyword evidence="4" id="KW-0010">Activator</keyword>
<dbReference type="EMBL" id="FUYE01000001">
    <property type="protein sequence ID" value="SKA76013.1"/>
    <property type="molecule type" value="Genomic_DNA"/>
</dbReference>
<gene>
    <name evidence="7" type="ORF">SAMN02745166_00109</name>
</gene>
<dbReference type="InterPro" id="IPR036390">
    <property type="entry name" value="WH_DNA-bd_sf"/>
</dbReference>
<accession>A0A1T4WFD3</accession>
<proteinExistence type="inferred from homology"/>
<evidence type="ECO:0000256" key="4">
    <source>
        <dbReference type="ARBA" id="ARBA00023159"/>
    </source>
</evidence>
<dbReference type="PANTHER" id="PTHR30293">
    <property type="entry name" value="TRANSCRIPTIONAL REGULATORY PROTEIN NAC-RELATED"/>
    <property type="match status" value="1"/>
</dbReference>
<evidence type="ECO:0000259" key="6">
    <source>
        <dbReference type="PROSITE" id="PS50931"/>
    </source>
</evidence>
<dbReference type="PROSITE" id="PS50931">
    <property type="entry name" value="HTH_LYSR"/>
    <property type="match status" value="1"/>
</dbReference>
<evidence type="ECO:0000256" key="5">
    <source>
        <dbReference type="ARBA" id="ARBA00023163"/>
    </source>
</evidence>
<keyword evidence="5" id="KW-0804">Transcription</keyword>
<comment type="similarity">
    <text evidence="1">Belongs to the LysR transcriptional regulatory family.</text>
</comment>
<dbReference type="OrthoDB" id="9785745at2"/>
<evidence type="ECO:0000256" key="2">
    <source>
        <dbReference type="ARBA" id="ARBA00023015"/>
    </source>
</evidence>
<dbReference type="RefSeq" id="WP_078811351.1">
    <property type="nucleotide sequence ID" value="NZ_FUYE01000001.1"/>
</dbReference>
<keyword evidence="3" id="KW-0238">DNA-binding</keyword>
<dbReference type="GO" id="GO:0003700">
    <property type="term" value="F:DNA-binding transcription factor activity"/>
    <property type="evidence" value="ECO:0007669"/>
    <property type="project" value="InterPro"/>
</dbReference>
<evidence type="ECO:0000256" key="3">
    <source>
        <dbReference type="ARBA" id="ARBA00023125"/>
    </source>
</evidence>
<name>A0A1T4WFD3_9BACT</name>
<dbReference type="Gene3D" id="3.40.190.10">
    <property type="entry name" value="Periplasmic binding protein-like II"/>
    <property type="match status" value="2"/>
</dbReference>
<evidence type="ECO:0000256" key="1">
    <source>
        <dbReference type="ARBA" id="ARBA00009437"/>
    </source>
</evidence>
<dbReference type="InterPro" id="IPR005119">
    <property type="entry name" value="LysR_subst-bd"/>
</dbReference>
<evidence type="ECO:0000313" key="8">
    <source>
        <dbReference type="Proteomes" id="UP000190774"/>
    </source>
</evidence>
<reference evidence="8" key="1">
    <citation type="submission" date="2017-02" db="EMBL/GenBank/DDBJ databases">
        <authorList>
            <person name="Varghese N."/>
            <person name="Submissions S."/>
        </authorList>
    </citation>
    <scope>NUCLEOTIDE SEQUENCE [LARGE SCALE GENOMIC DNA]</scope>
    <source>
        <strain evidence="8">ATCC 700200</strain>
    </source>
</reference>
<dbReference type="Pfam" id="PF03466">
    <property type="entry name" value="LysR_substrate"/>
    <property type="match status" value="1"/>
</dbReference>
<dbReference type="Gene3D" id="1.10.10.10">
    <property type="entry name" value="Winged helix-like DNA-binding domain superfamily/Winged helix DNA-binding domain"/>
    <property type="match status" value="1"/>
</dbReference>
<dbReference type="STRING" id="48467.SAMN02745166_00109"/>
<dbReference type="SUPFAM" id="SSF46785">
    <property type="entry name" value="Winged helix' DNA-binding domain"/>
    <property type="match status" value="1"/>
</dbReference>
<sequence>MNPADLNYHHLRLFWEVARAGSLRAAATKLHLSQPTISTQIKALEQTFAQSLFDRTGRRLKLTAAGRLVMERSDEIFSLGAELLQSLQSHSEARTLRLNIGITDSLPKLVAWRLMNPMVQAFPNLQLSCSEGHSQELLGDLASGRLDVILSDEAASSSHAVRAYSRLLGHPQVHFCAVPALAKKFHRHFPSSLHEAPMLLPSGRTAWRHELDRWFEATQLHPHLVAEFDDAALMKTAAADGLGITPVTATLLQEAAERYGLQAIGQPVDCGFPCYLITLDRNLAHPALPIMTTEAKKLFK</sequence>
<dbReference type="FunFam" id="1.10.10.10:FF:000001">
    <property type="entry name" value="LysR family transcriptional regulator"/>
    <property type="match status" value="1"/>
</dbReference>
<dbReference type="PRINTS" id="PR00039">
    <property type="entry name" value="HTHLYSR"/>
</dbReference>
<dbReference type="PANTHER" id="PTHR30293:SF2">
    <property type="entry name" value="TRANSCRIPTIONAL ACTIVATOR PROTEIN NHAR"/>
    <property type="match status" value="1"/>
</dbReference>
<protein>
    <submittedName>
        <fullName evidence="7">LysR family transcriptional regulator, transcriptional activator of nhaA</fullName>
    </submittedName>
</protein>
<keyword evidence="2" id="KW-0805">Transcription regulation</keyword>
<evidence type="ECO:0000313" key="7">
    <source>
        <dbReference type="EMBL" id="SKA76013.1"/>
    </source>
</evidence>
<feature type="domain" description="HTH lysR-type" evidence="6">
    <location>
        <begin position="6"/>
        <end position="63"/>
    </location>
</feature>